<dbReference type="Proteomes" id="UP000823405">
    <property type="component" value="Unassembled WGS sequence"/>
</dbReference>
<accession>A0A9P6UGZ2</accession>
<gene>
    <name evidence="1" type="ORF">BGZ97_004510</name>
</gene>
<organism evidence="1 2">
    <name type="scientific">Linnemannia gamsii</name>
    <dbReference type="NCBI Taxonomy" id="64522"/>
    <lineage>
        <taxon>Eukaryota</taxon>
        <taxon>Fungi</taxon>
        <taxon>Fungi incertae sedis</taxon>
        <taxon>Mucoromycota</taxon>
        <taxon>Mortierellomycotina</taxon>
        <taxon>Mortierellomycetes</taxon>
        <taxon>Mortierellales</taxon>
        <taxon>Mortierellaceae</taxon>
        <taxon>Linnemannia</taxon>
    </lineage>
</organism>
<name>A0A9P6UGZ2_9FUNG</name>
<reference evidence="1" key="1">
    <citation type="journal article" date="2020" name="Fungal Divers.">
        <title>Resolving the Mortierellaceae phylogeny through synthesis of multi-gene phylogenetics and phylogenomics.</title>
        <authorList>
            <person name="Vandepol N."/>
            <person name="Liber J."/>
            <person name="Desiro A."/>
            <person name="Na H."/>
            <person name="Kennedy M."/>
            <person name="Barry K."/>
            <person name="Grigoriev I.V."/>
            <person name="Miller A.N."/>
            <person name="O'Donnell K."/>
            <person name="Stajich J.E."/>
            <person name="Bonito G."/>
        </authorList>
    </citation>
    <scope>NUCLEOTIDE SEQUENCE</scope>
    <source>
        <strain evidence="1">NVP60</strain>
    </source>
</reference>
<evidence type="ECO:0000313" key="1">
    <source>
        <dbReference type="EMBL" id="KAG0296541.1"/>
    </source>
</evidence>
<comment type="caution">
    <text evidence="1">The sequence shown here is derived from an EMBL/GenBank/DDBJ whole genome shotgun (WGS) entry which is preliminary data.</text>
</comment>
<evidence type="ECO:0000313" key="2">
    <source>
        <dbReference type="Proteomes" id="UP000823405"/>
    </source>
</evidence>
<proteinExistence type="predicted"/>
<keyword evidence="2" id="KW-1185">Reference proteome</keyword>
<dbReference type="AlphaFoldDB" id="A0A9P6UGZ2"/>
<sequence length="87" mass="10072">MAWAKKVFMDAYQIDSTTAKDLMRCSPSAERTIWMENPALAMVYLIPRPLPFPEEETPRAALMEFSHKNVTYYRVPGLIGNIQKVFF</sequence>
<protein>
    <submittedName>
        <fullName evidence="1">Uncharacterized protein</fullName>
    </submittedName>
</protein>
<dbReference type="EMBL" id="JAAAIN010002134">
    <property type="protein sequence ID" value="KAG0296541.1"/>
    <property type="molecule type" value="Genomic_DNA"/>
</dbReference>